<accession>A0A8E0VFJ9</accession>
<proteinExistence type="predicted"/>
<reference evidence="3" key="1">
    <citation type="submission" date="2019-05" db="EMBL/GenBank/DDBJ databases">
        <title>Annotation for the trematode Fasciolopsis buski.</title>
        <authorList>
            <person name="Choi Y.-J."/>
        </authorList>
    </citation>
    <scope>NUCLEOTIDE SEQUENCE</scope>
    <source>
        <strain evidence="3">HT</strain>
        <tissue evidence="3">Whole worm</tissue>
    </source>
</reference>
<organism evidence="3 4">
    <name type="scientific">Fasciolopsis buskii</name>
    <dbReference type="NCBI Taxonomy" id="27845"/>
    <lineage>
        <taxon>Eukaryota</taxon>
        <taxon>Metazoa</taxon>
        <taxon>Spiralia</taxon>
        <taxon>Lophotrochozoa</taxon>
        <taxon>Platyhelminthes</taxon>
        <taxon>Trematoda</taxon>
        <taxon>Digenea</taxon>
        <taxon>Plagiorchiida</taxon>
        <taxon>Echinostomata</taxon>
        <taxon>Echinostomatoidea</taxon>
        <taxon>Fasciolidae</taxon>
        <taxon>Fasciolopsis</taxon>
    </lineage>
</organism>
<evidence type="ECO:0000313" key="4">
    <source>
        <dbReference type="Proteomes" id="UP000728185"/>
    </source>
</evidence>
<name>A0A8E0VFJ9_9TREM</name>
<feature type="domain" description="WW" evidence="2">
    <location>
        <begin position="28"/>
        <end position="55"/>
    </location>
</feature>
<dbReference type="Proteomes" id="UP000728185">
    <property type="component" value="Unassembled WGS sequence"/>
</dbReference>
<feature type="region of interest" description="Disordered" evidence="1">
    <location>
        <begin position="86"/>
        <end position="196"/>
    </location>
</feature>
<comment type="caution">
    <text evidence="3">The sequence shown here is derived from an EMBL/GenBank/DDBJ whole genome shotgun (WGS) entry which is preliminary data.</text>
</comment>
<evidence type="ECO:0000259" key="2">
    <source>
        <dbReference type="PROSITE" id="PS50020"/>
    </source>
</evidence>
<dbReference type="InterPro" id="IPR001202">
    <property type="entry name" value="WW_dom"/>
</dbReference>
<sequence>MDYSGRVTRFLCADFLGVSSIHFFFLKWAPAIDHTGKTYYYEISTRQSVWELQDLDPAEGDEVITDTSANTDRTRSVSSMNAYLTASSTGETGQLDRTGHNDDFADDLDSWSSSGNESYSLSPPAVTAGPNGSVKQNITIRHKKSKTTDHSAKSGNAVRSNRLSTLSLGGNHVSTVQPLGSKTSVSREEDMNSQTDISDGRFNLRQIGKEHISGPEQNKLTVCTVKSFSISSKVYAVFINSLDI</sequence>
<dbReference type="CDD" id="cd00201">
    <property type="entry name" value="WW"/>
    <property type="match status" value="1"/>
</dbReference>
<keyword evidence="4" id="KW-1185">Reference proteome</keyword>
<dbReference type="EMBL" id="LUCM01010368">
    <property type="protein sequence ID" value="KAA0185579.1"/>
    <property type="molecule type" value="Genomic_DNA"/>
</dbReference>
<evidence type="ECO:0000256" key="1">
    <source>
        <dbReference type="SAM" id="MobiDB-lite"/>
    </source>
</evidence>
<feature type="compositionally biased region" description="Polar residues" evidence="1">
    <location>
        <begin position="110"/>
        <end position="121"/>
    </location>
</feature>
<dbReference type="PROSITE" id="PS50020">
    <property type="entry name" value="WW_DOMAIN_2"/>
    <property type="match status" value="1"/>
</dbReference>
<dbReference type="InterPro" id="IPR036020">
    <property type="entry name" value="WW_dom_sf"/>
</dbReference>
<dbReference type="SUPFAM" id="SSF51045">
    <property type="entry name" value="WW domain"/>
    <property type="match status" value="1"/>
</dbReference>
<feature type="compositionally biased region" description="Polar residues" evidence="1">
    <location>
        <begin position="153"/>
        <end position="184"/>
    </location>
</feature>
<protein>
    <recommendedName>
        <fullName evidence="2">WW domain-containing protein</fullName>
    </recommendedName>
</protein>
<dbReference type="AlphaFoldDB" id="A0A8E0VFJ9"/>
<dbReference type="OrthoDB" id="79452at2759"/>
<gene>
    <name evidence="3" type="ORF">FBUS_11294</name>
</gene>
<evidence type="ECO:0000313" key="3">
    <source>
        <dbReference type="EMBL" id="KAA0185579.1"/>
    </source>
</evidence>